<evidence type="ECO:0000256" key="9">
    <source>
        <dbReference type="ARBA" id="ARBA00023004"/>
    </source>
</evidence>
<dbReference type="PROSITE" id="PS50112">
    <property type="entry name" value="PAS"/>
    <property type="match status" value="3"/>
</dbReference>
<dbReference type="PANTHER" id="PTHR44757">
    <property type="entry name" value="DIGUANYLATE CYCLASE DGCP"/>
    <property type="match status" value="1"/>
</dbReference>
<dbReference type="CDD" id="cd16917">
    <property type="entry name" value="HATPase_UhpB-NarQ-NarX-like"/>
    <property type="match status" value="1"/>
</dbReference>
<dbReference type="PROSITE" id="PS50109">
    <property type="entry name" value="HIS_KIN"/>
    <property type="match status" value="1"/>
</dbReference>
<dbReference type="InterPro" id="IPR004358">
    <property type="entry name" value="Sig_transdc_His_kin-like_C"/>
</dbReference>
<evidence type="ECO:0000259" key="16">
    <source>
        <dbReference type="PROSITE" id="PS50113"/>
    </source>
</evidence>
<keyword evidence="13" id="KW-0472">Membrane</keyword>
<evidence type="ECO:0000256" key="8">
    <source>
        <dbReference type="ARBA" id="ARBA00022723"/>
    </source>
</evidence>
<feature type="transmembrane region" description="Helical" evidence="13">
    <location>
        <begin position="7"/>
        <end position="29"/>
    </location>
</feature>
<dbReference type="CDD" id="cd00130">
    <property type="entry name" value="PAS"/>
    <property type="match status" value="4"/>
</dbReference>
<keyword evidence="10" id="KW-0411">Iron-sulfur</keyword>
<dbReference type="SMART" id="SM00387">
    <property type="entry name" value="HATPase_c"/>
    <property type="match status" value="1"/>
</dbReference>
<dbReference type="PROSITE" id="PS50113">
    <property type="entry name" value="PAC"/>
    <property type="match status" value="2"/>
</dbReference>
<gene>
    <name evidence="17" type="ORF">LQ318_14990</name>
</gene>
<dbReference type="InterPro" id="IPR036890">
    <property type="entry name" value="HATPase_C_sf"/>
</dbReference>
<evidence type="ECO:0000313" key="17">
    <source>
        <dbReference type="EMBL" id="MCW9714215.1"/>
    </source>
</evidence>
<evidence type="ECO:0000313" key="18">
    <source>
        <dbReference type="Proteomes" id="UP001207337"/>
    </source>
</evidence>
<dbReference type="NCBIfam" id="TIGR00229">
    <property type="entry name" value="sensory_box"/>
    <property type="match status" value="4"/>
</dbReference>
<dbReference type="InterPro" id="IPR000014">
    <property type="entry name" value="PAS"/>
</dbReference>
<dbReference type="InterPro" id="IPR001610">
    <property type="entry name" value="PAC"/>
</dbReference>
<dbReference type="SUPFAM" id="SSF55785">
    <property type="entry name" value="PYP-like sensor domain (PAS domain)"/>
    <property type="match status" value="5"/>
</dbReference>
<evidence type="ECO:0000259" key="14">
    <source>
        <dbReference type="PROSITE" id="PS50109"/>
    </source>
</evidence>
<dbReference type="EMBL" id="JAJNDC010000004">
    <property type="protein sequence ID" value="MCW9714215.1"/>
    <property type="molecule type" value="Genomic_DNA"/>
</dbReference>
<protein>
    <recommendedName>
        <fullName evidence="5">Oxygen sensor histidine kinase NreB</fullName>
        <ecNumber evidence="4">2.7.13.3</ecNumber>
    </recommendedName>
    <alternativeName>
        <fullName evidence="12">Nitrogen regulation protein B</fullName>
    </alternativeName>
</protein>
<feature type="domain" description="PAS" evidence="15">
    <location>
        <begin position="90"/>
        <end position="147"/>
    </location>
</feature>
<dbReference type="InterPro" id="IPR035965">
    <property type="entry name" value="PAS-like_dom_sf"/>
</dbReference>
<organism evidence="17 18">
    <name type="scientific">Fodinibius salicampi</name>
    <dbReference type="NCBI Taxonomy" id="1920655"/>
    <lineage>
        <taxon>Bacteria</taxon>
        <taxon>Pseudomonadati</taxon>
        <taxon>Balneolota</taxon>
        <taxon>Balneolia</taxon>
        <taxon>Balneolales</taxon>
        <taxon>Balneolaceae</taxon>
        <taxon>Fodinibius</taxon>
    </lineage>
</organism>
<evidence type="ECO:0000256" key="12">
    <source>
        <dbReference type="ARBA" id="ARBA00030800"/>
    </source>
</evidence>
<dbReference type="EC" id="2.7.13.3" evidence="4"/>
<dbReference type="RefSeq" id="WP_265791345.1">
    <property type="nucleotide sequence ID" value="NZ_BAABRS010000004.1"/>
</dbReference>
<dbReference type="Pfam" id="PF02518">
    <property type="entry name" value="HATPase_c"/>
    <property type="match status" value="1"/>
</dbReference>
<evidence type="ECO:0000259" key="15">
    <source>
        <dbReference type="PROSITE" id="PS50112"/>
    </source>
</evidence>
<comment type="cofactor">
    <cofactor evidence="2">
        <name>[4Fe-4S] cluster</name>
        <dbReference type="ChEBI" id="CHEBI:49883"/>
    </cofactor>
</comment>
<dbReference type="Pfam" id="PF13426">
    <property type="entry name" value="PAS_9"/>
    <property type="match status" value="4"/>
</dbReference>
<dbReference type="Pfam" id="PF07730">
    <property type="entry name" value="HisKA_3"/>
    <property type="match status" value="1"/>
</dbReference>
<accession>A0ABT3Q281</accession>
<keyword evidence="13" id="KW-0812">Transmembrane</keyword>
<dbReference type="InterPro" id="IPR052155">
    <property type="entry name" value="Biofilm_reg_signaling"/>
</dbReference>
<feature type="domain" description="PAS" evidence="15">
    <location>
        <begin position="597"/>
        <end position="668"/>
    </location>
</feature>
<feature type="domain" description="PAS" evidence="15">
    <location>
        <begin position="212"/>
        <end position="284"/>
    </location>
</feature>
<evidence type="ECO:0000256" key="6">
    <source>
        <dbReference type="ARBA" id="ARBA00022485"/>
    </source>
</evidence>
<dbReference type="PRINTS" id="PR00344">
    <property type="entry name" value="BCTRLSENSOR"/>
</dbReference>
<dbReference type="Gene3D" id="3.30.450.20">
    <property type="entry name" value="PAS domain"/>
    <property type="match status" value="5"/>
</dbReference>
<dbReference type="PANTHER" id="PTHR44757:SF2">
    <property type="entry name" value="BIOFILM ARCHITECTURE MAINTENANCE PROTEIN MBAA"/>
    <property type="match status" value="1"/>
</dbReference>
<dbReference type="InterPro" id="IPR011712">
    <property type="entry name" value="Sig_transdc_His_kin_sub3_dim/P"/>
</dbReference>
<evidence type="ECO:0000256" key="2">
    <source>
        <dbReference type="ARBA" id="ARBA00001966"/>
    </source>
</evidence>
<evidence type="ECO:0000256" key="10">
    <source>
        <dbReference type="ARBA" id="ARBA00023014"/>
    </source>
</evidence>
<feature type="domain" description="Histidine kinase" evidence="14">
    <location>
        <begin position="732"/>
        <end position="928"/>
    </location>
</feature>
<keyword evidence="6" id="KW-0004">4Fe-4S</keyword>
<dbReference type="SUPFAM" id="SSF55874">
    <property type="entry name" value="ATPase domain of HSP90 chaperone/DNA topoisomerase II/histidine kinase"/>
    <property type="match status" value="1"/>
</dbReference>
<evidence type="ECO:0000256" key="7">
    <source>
        <dbReference type="ARBA" id="ARBA00022490"/>
    </source>
</evidence>
<evidence type="ECO:0000256" key="11">
    <source>
        <dbReference type="ARBA" id="ARBA00024827"/>
    </source>
</evidence>
<proteinExistence type="predicted"/>
<dbReference type="SMART" id="SM00091">
    <property type="entry name" value="PAS"/>
    <property type="match status" value="4"/>
</dbReference>
<dbReference type="InterPro" id="IPR005467">
    <property type="entry name" value="His_kinase_dom"/>
</dbReference>
<dbReference type="Gene3D" id="3.30.565.10">
    <property type="entry name" value="Histidine kinase-like ATPase, C-terminal domain"/>
    <property type="match status" value="1"/>
</dbReference>
<dbReference type="InterPro" id="IPR000700">
    <property type="entry name" value="PAS-assoc_C"/>
</dbReference>
<evidence type="ECO:0000256" key="1">
    <source>
        <dbReference type="ARBA" id="ARBA00000085"/>
    </source>
</evidence>
<feature type="domain" description="PAC" evidence="16">
    <location>
        <begin position="415"/>
        <end position="467"/>
    </location>
</feature>
<evidence type="ECO:0000256" key="13">
    <source>
        <dbReference type="SAM" id="Phobius"/>
    </source>
</evidence>
<comment type="subcellular location">
    <subcellularLocation>
        <location evidence="3">Cytoplasm</location>
    </subcellularLocation>
</comment>
<keyword evidence="8" id="KW-0479">Metal-binding</keyword>
<feature type="domain" description="PAC" evidence="16">
    <location>
        <begin position="287"/>
        <end position="339"/>
    </location>
</feature>
<keyword evidence="13" id="KW-1133">Transmembrane helix</keyword>
<keyword evidence="9" id="KW-0408">Iron</keyword>
<dbReference type="Gene3D" id="1.20.5.1930">
    <property type="match status" value="1"/>
</dbReference>
<evidence type="ECO:0000256" key="3">
    <source>
        <dbReference type="ARBA" id="ARBA00004496"/>
    </source>
</evidence>
<keyword evidence="7" id="KW-0963">Cytoplasm</keyword>
<name>A0ABT3Q281_9BACT</name>
<dbReference type="SMART" id="SM00086">
    <property type="entry name" value="PAC"/>
    <property type="match status" value="4"/>
</dbReference>
<reference evidence="17 18" key="1">
    <citation type="submission" date="2021-11" db="EMBL/GenBank/DDBJ databases">
        <title>Aliifidinibius sp. nov., a new bacterium isolated from saline soil.</title>
        <authorList>
            <person name="Galisteo C."/>
            <person name="De La Haba R."/>
            <person name="Sanchez-Porro C."/>
            <person name="Ventosa A."/>
        </authorList>
    </citation>
    <scope>NUCLEOTIDE SEQUENCE [LARGE SCALE GENOMIC DNA]</scope>
    <source>
        <strain evidence="17 18">KACC 190600</strain>
    </source>
</reference>
<evidence type="ECO:0000256" key="4">
    <source>
        <dbReference type="ARBA" id="ARBA00012438"/>
    </source>
</evidence>
<comment type="function">
    <text evidence="11">Member of the two-component regulatory system NreB/NreC involved in the control of dissimilatory nitrate/nitrite reduction in response to oxygen. NreB functions as a direct oxygen sensor histidine kinase which is autophosphorylated, in the absence of oxygen, probably at the conserved histidine residue, and transfers its phosphate group probably to a conserved aspartate residue of NreC. NreB/NreC activates the expression of the nitrate (narGHJI) and nitrite (nir) reductase operons, as well as the putative nitrate transporter gene narT.</text>
</comment>
<comment type="caution">
    <text evidence="17">The sequence shown here is derived from an EMBL/GenBank/DDBJ whole genome shotgun (WGS) entry which is preliminary data.</text>
</comment>
<evidence type="ECO:0000256" key="5">
    <source>
        <dbReference type="ARBA" id="ARBA00017322"/>
    </source>
</evidence>
<dbReference type="InterPro" id="IPR003594">
    <property type="entry name" value="HATPase_dom"/>
</dbReference>
<dbReference type="Pfam" id="PF13188">
    <property type="entry name" value="PAS_8"/>
    <property type="match status" value="1"/>
</dbReference>
<keyword evidence="18" id="KW-1185">Reference proteome</keyword>
<sequence>MANNDQIITLSPLNITIIYLVVAGLWIAFTDQLLESLASDTHTLSILQTYKGWFYVIITALGLFWLLKLHERQTLASKNELLKLVEELKTEKELNDILFERIPVLITIYDPDLEAFEVNKEFEKVIGWSNEEIEQKSINLMEACYPDKEIREKVVDFMNSPGVGWKEFNITTKSREEIPISWTNVRLTDDTSVGIGIDMSEIKASQAKIRESQKLLRKIFESLKSSLIILDYESRTIINCNKSTEELFGYTKEELEGNSTRILHVSKEKFEEFNEMGAAELEEKGFFQTEFVMQRKDGSTFYSGHTVTLVYDEEGEVDKVVSLVRDITDQKKNELELKRRQERLIRSQKIGQIGDWEFNPKTEKINWSPTMFEIFERDSKLGPPSYEEIQTNYYGAYSKKHNKAIEAAIEKKESSDIDLRLKTDKGNKKFVRAKIISKENDKGEVIKLLGIVQDITDRKNSEQKLKQRNTFIETTLENLPIGVAVNTIDDGQVTLMNKRFCQIYGWPREILKDVDSFFEHVYPEEDYRSRIRQQVMKDMESGDPEAMEWSNISITTQDGETKIVNNKAIPLYEQNLMISTVIDVTQQKKLEQRLRESEEKYRHIFEKNPQPMWIYNPDTLEFVEVNQAAIKHYGYSEKEFLNMTLADIRPPEDIEKLKNAVDKHWSKKTYTGEWRHLTKDESLIHVEVTATNVQYKDKTYRLALIHDITEQKHMQQKIIDSVIEGENQERKRIAHELHDGLGQYLVAASMNFESVKSDIDKLPQKRQNQLNTGLSLLKNAVSETRSIAYNLMPKAIADYGLITAVKNLVQNLQKSTDIAFHFDYNKEELNLKDQAEINIFRIIQELVSNAVRHADCSTISIELQVNRNSIKLIVEDDGRGVQLEEEHSNKGLGLRSIKTRVSNLQGTFDINSQPGKGMTTTITIPHLQSLLK</sequence>
<dbReference type="Proteomes" id="UP001207337">
    <property type="component" value="Unassembled WGS sequence"/>
</dbReference>
<comment type="catalytic activity">
    <reaction evidence="1">
        <text>ATP + protein L-histidine = ADP + protein N-phospho-L-histidine.</text>
        <dbReference type="EC" id="2.7.13.3"/>
    </reaction>
</comment>